<evidence type="ECO:0000313" key="5">
    <source>
        <dbReference type="Proteomes" id="UP000324897"/>
    </source>
</evidence>
<feature type="compositionally biased region" description="Basic and acidic residues" evidence="2">
    <location>
        <begin position="372"/>
        <end position="386"/>
    </location>
</feature>
<dbReference type="PANTHER" id="PTHR33026">
    <property type="entry name" value="OS06G0360600 PROTEIN"/>
    <property type="match status" value="1"/>
</dbReference>
<reference evidence="4 5" key="1">
    <citation type="journal article" date="2019" name="Sci. Rep.">
        <title>A high-quality genome of Eragrostis curvula grass provides insights into Poaceae evolution and supports new strategies to enhance forage quality.</title>
        <authorList>
            <person name="Carballo J."/>
            <person name="Santos B.A.C.M."/>
            <person name="Zappacosta D."/>
            <person name="Garbus I."/>
            <person name="Selva J.P."/>
            <person name="Gallo C.A."/>
            <person name="Diaz A."/>
            <person name="Albertini E."/>
            <person name="Caccamo M."/>
            <person name="Echenique V."/>
        </authorList>
    </citation>
    <scope>NUCLEOTIDE SEQUENCE [LARGE SCALE GENOMIC DNA]</scope>
    <source>
        <strain evidence="5">cv. Victoria</strain>
        <tissue evidence="4">Leaf</tissue>
    </source>
</reference>
<evidence type="ECO:0000256" key="2">
    <source>
        <dbReference type="SAM" id="MobiDB-lite"/>
    </source>
</evidence>
<name>A0A5J9WM80_9POAL</name>
<feature type="non-terminal residue" evidence="4">
    <location>
        <position position="1"/>
    </location>
</feature>
<comment type="caution">
    <text evidence="4">The sequence shown here is derived from an EMBL/GenBank/DDBJ whole genome shotgun (WGS) entry which is preliminary data.</text>
</comment>
<feature type="compositionally biased region" description="Basic residues" evidence="2">
    <location>
        <begin position="440"/>
        <end position="449"/>
    </location>
</feature>
<feature type="compositionally biased region" description="Low complexity" evidence="2">
    <location>
        <begin position="22"/>
        <end position="36"/>
    </location>
</feature>
<keyword evidence="1" id="KW-0175">Coiled coil</keyword>
<sequence length="747" mass="82254">MATNSGDEVAATTSHQEHPHAAAHQEQQDAAAPQEQRGVADSRDEPQEDSTSSTGSPTRAHKMMEAGQTPNLADYWKAGEIDEAYIEVLRQSGCISDFVIAKENKGDFVFSFDTTEVALLESHLICGFNLPPSHFLERVCKFYKIELVHLKPQAIALMSLFTVLCECWLGTALSLDLWRVCHEPFFYGKEGVVGCVSFNRRRKIVYPPFSYRRSWSGYRWKYFIADCSKKTDAKGKGLLPWYQSWNKAVPMMDDRLKRMVAKVTELVHLGLRGEHIIEEFVRRCFFPLQKREPLAMFGDGPRDPKWLPAEVDQIPEAEVERRVKAILETDLQPRPEGLPVPYSATNPATEDLFGPDPSEGGASSRMVLESSSSEKEPIGAPKRSEAEVFADDVLDVPYDQEQDVDPQSLEQKVKTIKACLLSDKSPSSSAPKAPSPPKTRNTRRGRSKPKSSEEAIVQVQPLRPRKRTRTPILASDAPAVSSMPELPAFRDIPDPGNQVPLSIVFGTLFCGFSRISQTRASQGQRRPCAKKLRVLAGDSKDTTAGTSSVIVKSAAELSSGPSPGPAMFSKIKAEVDAVEAWTVKTNRAYSFKLRELEQENANLKLKLSEAEASPAVADQEAKISELEAALAEANKALAEAKEAHASEVKGLSDSNISLAASVESLKDENKALKENAYTIALFKHHHPNLDLGLLEKGFTCDRVQRDVLMNQAHAAADTFVTALKLIPEAAPAEEDSADDDDAAGRQD</sequence>
<feature type="domain" description="Transposase (putative) gypsy type" evidence="3">
    <location>
        <begin position="120"/>
        <end position="179"/>
    </location>
</feature>
<proteinExistence type="predicted"/>
<gene>
    <name evidence="4" type="ORF">EJB05_00511</name>
</gene>
<evidence type="ECO:0000313" key="4">
    <source>
        <dbReference type="EMBL" id="TVU49213.1"/>
    </source>
</evidence>
<keyword evidence="5" id="KW-1185">Reference proteome</keyword>
<feature type="region of interest" description="Disordered" evidence="2">
    <location>
        <begin position="420"/>
        <end position="472"/>
    </location>
</feature>
<accession>A0A5J9WM80</accession>
<feature type="coiled-coil region" evidence="1">
    <location>
        <begin position="586"/>
        <end position="675"/>
    </location>
</feature>
<evidence type="ECO:0000259" key="3">
    <source>
        <dbReference type="Pfam" id="PF04195"/>
    </source>
</evidence>
<dbReference type="Gramene" id="TVU49213">
    <property type="protein sequence ID" value="TVU49213"/>
    <property type="gene ID" value="EJB05_00511"/>
</dbReference>
<organism evidence="4 5">
    <name type="scientific">Eragrostis curvula</name>
    <name type="common">weeping love grass</name>
    <dbReference type="NCBI Taxonomy" id="38414"/>
    <lineage>
        <taxon>Eukaryota</taxon>
        <taxon>Viridiplantae</taxon>
        <taxon>Streptophyta</taxon>
        <taxon>Embryophyta</taxon>
        <taxon>Tracheophyta</taxon>
        <taxon>Spermatophyta</taxon>
        <taxon>Magnoliopsida</taxon>
        <taxon>Liliopsida</taxon>
        <taxon>Poales</taxon>
        <taxon>Poaceae</taxon>
        <taxon>PACMAD clade</taxon>
        <taxon>Chloridoideae</taxon>
        <taxon>Eragrostideae</taxon>
        <taxon>Eragrostidinae</taxon>
        <taxon>Eragrostis</taxon>
    </lineage>
</organism>
<feature type="compositionally biased region" description="Polar residues" evidence="2">
    <location>
        <begin position="1"/>
        <end position="14"/>
    </location>
</feature>
<evidence type="ECO:0000256" key="1">
    <source>
        <dbReference type="SAM" id="Coils"/>
    </source>
</evidence>
<dbReference type="AlphaFoldDB" id="A0A5J9WM80"/>
<dbReference type="EMBL" id="RWGY01000002">
    <property type="protein sequence ID" value="TVU49213.1"/>
    <property type="molecule type" value="Genomic_DNA"/>
</dbReference>
<protein>
    <recommendedName>
        <fullName evidence="3">Transposase (putative) gypsy type domain-containing protein</fullName>
    </recommendedName>
</protein>
<dbReference type="PANTHER" id="PTHR33026:SF7">
    <property type="entry name" value="OS03G0100275 PROTEIN"/>
    <property type="match status" value="1"/>
</dbReference>
<dbReference type="InterPro" id="IPR007321">
    <property type="entry name" value="Transposase_28"/>
</dbReference>
<dbReference type="Proteomes" id="UP000324897">
    <property type="component" value="Chromosome 6"/>
</dbReference>
<feature type="region of interest" description="Disordered" evidence="2">
    <location>
        <begin position="327"/>
        <end position="386"/>
    </location>
</feature>
<dbReference type="Pfam" id="PF04195">
    <property type="entry name" value="Transposase_28"/>
    <property type="match status" value="1"/>
</dbReference>
<feature type="region of interest" description="Disordered" evidence="2">
    <location>
        <begin position="1"/>
        <end position="61"/>
    </location>
</feature>